<reference evidence="1 2" key="1">
    <citation type="submission" date="2018-10" db="EMBL/GenBank/DDBJ databases">
        <authorList>
            <person name="Ekblom R."/>
            <person name="Jareborg N."/>
        </authorList>
    </citation>
    <scope>NUCLEOTIDE SEQUENCE [LARGE SCALE GENOMIC DNA]</scope>
    <source>
        <tissue evidence="1">Muscle</tissue>
    </source>
</reference>
<dbReference type="AlphaFoldDB" id="A0A9X9Q1W0"/>
<organism evidence="1 2">
    <name type="scientific">Gulo gulo</name>
    <name type="common">Wolverine</name>
    <name type="synonym">Gluton</name>
    <dbReference type="NCBI Taxonomy" id="48420"/>
    <lineage>
        <taxon>Eukaryota</taxon>
        <taxon>Metazoa</taxon>
        <taxon>Chordata</taxon>
        <taxon>Craniata</taxon>
        <taxon>Vertebrata</taxon>
        <taxon>Euteleostomi</taxon>
        <taxon>Mammalia</taxon>
        <taxon>Eutheria</taxon>
        <taxon>Laurasiatheria</taxon>
        <taxon>Carnivora</taxon>
        <taxon>Caniformia</taxon>
        <taxon>Musteloidea</taxon>
        <taxon>Mustelidae</taxon>
        <taxon>Guloninae</taxon>
        <taxon>Gulo</taxon>
    </lineage>
</organism>
<keyword evidence="2" id="KW-1185">Reference proteome</keyword>
<dbReference type="EMBL" id="CYRY02021082">
    <property type="protein sequence ID" value="VCW97240.1"/>
    <property type="molecule type" value="Genomic_DNA"/>
</dbReference>
<gene>
    <name evidence="1" type="ORF">BN2614_LOCUS1</name>
</gene>
<accession>A0A9X9Q1W0</accession>
<comment type="caution">
    <text evidence="1">The sequence shown here is derived from an EMBL/GenBank/DDBJ whole genome shotgun (WGS) entry which is preliminary data.</text>
</comment>
<evidence type="ECO:0000313" key="2">
    <source>
        <dbReference type="Proteomes" id="UP000269945"/>
    </source>
</evidence>
<sequence>MDFKVRTKTIHTFLNLEGGRTEPMEECIFSKRTTECVSAKTVPNWT</sequence>
<name>A0A9X9Q1W0_GULGU</name>
<protein>
    <submittedName>
        <fullName evidence="1">Uncharacterized protein</fullName>
    </submittedName>
</protein>
<proteinExistence type="predicted"/>
<dbReference type="Proteomes" id="UP000269945">
    <property type="component" value="Unassembled WGS sequence"/>
</dbReference>
<evidence type="ECO:0000313" key="1">
    <source>
        <dbReference type="EMBL" id="VCW97240.1"/>
    </source>
</evidence>